<reference evidence="3" key="2">
    <citation type="submission" date="2020-09" db="EMBL/GenBank/DDBJ databases">
        <authorList>
            <person name="Sun Q."/>
            <person name="Zhou Y."/>
        </authorList>
    </citation>
    <scope>NUCLEOTIDE SEQUENCE</scope>
    <source>
        <strain evidence="3">CGMCC 1.6333</strain>
    </source>
</reference>
<evidence type="ECO:0000313" key="4">
    <source>
        <dbReference type="Proteomes" id="UP000618460"/>
    </source>
</evidence>
<comment type="caution">
    <text evidence="3">The sequence shown here is derived from an EMBL/GenBank/DDBJ whole genome shotgun (WGS) entry which is preliminary data.</text>
</comment>
<keyword evidence="1" id="KW-0812">Transmembrane</keyword>
<sequence>MMNGSGMGGGFFGFGFFSIFIIIAIVAVIFWMFNNRGTSSSHNRTESNSFEILKRRLANGEISEEEYERLKKKLQE</sequence>
<proteinExistence type="predicted"/>
<feature type="domain" description="SHOCT" evidence="2">
    <location>
        <begin position="51"/>
        <end position="74"/>
    </location>
</feature>
<keyword evidence="1" id="KW-0472">Membrane</keyword>
<feature type="transmembrane region" description="Helical" evidence="1">
    <location>
        <begin position="12"/>
        <end position="33"/>
    </location>
</feature>
<keyword evidence="1" id="KW-1133">Transmembrane helix</keyword>
<dbReference type="InterPro" id="IPR018649">
    <property type="entry name" value="SHOCT"/>
</dbReference>
<organism evidence="3 4">
    <name type="scientific">Paraliobacillus quinghaiensis</name>
    <dbReference type="NCBI Taxonomy" id="470815"/>
    <lineage>
        <taxon>Bacteria</taxon>
        <taxon>Bacillati</taxon>
        <taxon>Bacillota</taxon>
        <taxon>Bacilli</taxon>
        <taxon>Bacillales</taxon>
        <taxon>Bacillaceae</taxon>
        <taxon>Paraliobacillus</taxon>
    </lineage>
</organism>
<evidence type="ECO:0000313" key="3">
    <source>
        <dbReference type="EMBL" id="GGM29465.1"/>
    </source>
</evidence>
<name>A0A917WU37_9BACI</name>
<keyword evidence="4" id="KW-1185">Reference proteome</keyword>
<dbReference type="AlphaFoldDB" id="A0A917WU37"/>
<dbReference type="EMBL" id="BMLG01000005">
    <property type="protein sequence ID" value="GGM29465.1"/>
    <property type="molecule type" value="Genomic_DNA"/>
</dbReference>
<evidence type="ECO:0000259" key="2">
    <source>
        <dbReference type="Pfam" id="PF09851"/>
    </source>
</evidence>
<dbReference type="Proteomes" id="UP000618460">
    <property type="component" value="Unassembled WGS sequence"/>
</dbReference>
<gene>
    <name evidence="3" type="ORF">GCM10011351_14470</name>
</gene>
<dbReference type="OrthoDB" id="48047at2"/>
<protein>
    <recommendedName>
        <fullName evidence="2">SHOCT domain-containing protein</fullName>
    </recommendedName>
</protein>
<reference evidence="3" key="1">
    <citation type="journal article" date="2014" name="Int. J. Syst. Evol. Microbiol.">
        <title>Complete genome sequence of Corynebacterium casei LMG S-19264T (=DSM 44701T), isolated from a smear-ripened cheese.</title>
        <authorList>
            <consortium name="US DOE Joint Genome Institute (JGI-PGF)"/>
            <person name="Walter F."/>
            <person name="Albersmeier A."/>
            <person name="Kalinowski J."/>
            <person name="Ruckert C."/>
        </authorList>
    </citation>
    <scope>NUCLEOTIDE SEQUENCE</scope>
    <source>
        <strain evidence="3">CGMCC 1.6333</strain>
    </source>
</reference>
<dbReference type="Pfam" id="PF09851">
    <property type="entry name" value="SHOCT"/>
    <property type="match status" value="1"/>
</dbReference>
<accession>A0A917WU37</accession>
<dbReference type="RefSeq" id="WP_117153861.1">
    <property type="nucleotide sequence ID" value="NZ_BMLG01000005.1"/>
</dbReference>
<evidence type="ECO:0000256" key="1">
    <source>
        <dbReference type="SAM" id="Phobius"/>
    </source>
</evidence>